<reference evidence="1 2" key="1">
    <citation type="submission" date="2023-03" db="EMBL/GenBank/DDBJ databases">
        <title>NovoSphingobium album sp. nov. isolated from polycyclic aromatic hydrocarbons- and heavy-metal polluted soil.</title>
        <authorList>
            <person name="Liu Z."/>
            <person name="Wang K."/>
        </authorList>
    </citation>
    <scope>NUCLEOTIDE SEQUENCE [LARGE SCALE GENOMIC DNA]</scope>
    <source>
        <strain evidence="1 2">H3SJ31-1</strain>
    </source>
</reference>
<dbReference type="Proteomes" id="UP001216253">
    <property type="component" value="Unassembled WGS sequence"/>
</dbReference>
<dbReference type="RefSeq" id="WP_275229966.1">
    <property type="nucleotide sequence ID" value="NZ_JARESE010000065.1"/>
</dbReference>
<evidence type="ECO:0008006" key="3">
    <source>
        <dbReference type="Google" id="ProtNLM"/>
    </source>
</evidence>
<gene>
    <name evidence="1" type="ORF">PYV00_19300</name>
</gene>
<evidence type="ECO:0000313" key="2">
    <source>
        <dbReference type="Proteomes" id="UP001216253"/>
    </source>
</evidence>
<protein>
    <recommendedName>
        <fullName evidence="3">Cyclophilin-like domain-containing protein</fullName>
    </recommendedName>
</protein>
<organism evidence="1 2">
    <name type="scientific">Novosphingobium album</name>
    <name type="common">ex Liu et al. 2023</name>
    <dbReference type="NCBI Taxonomy" id="3031130"/>
    <lineage>
        <taxon>Bacteria</taxon>
        <taxon>Pseudomonadati</taxon>
        <taxon>Pseudomonadota</taxon>
        <taxon>Alphaproteobacteria</taxon>
        <taxon>Sphingomonadales</taxon>
        <taxon>Sphingomonadaceae</taxon>
        <taxon>Novosphingobium</taxon>
    </lineage>
</organism>
<accession>A0ABT5WVF0</accession>
<proteinExistence type="predicted"/>
<name>A0ABT5WVF0_9SPHN</name>
<evidence type="ECO:0000313" key="1">
    <source>
        <dbReference type="EMBL" id="MDE8653841.1"/>
    </source>
</evidence>
<sequence>MALPLAVAAAAPVAIAQDRVSVPVSHAEQVSLRAVHFTAAQVSSDALVLVLYGADEGAKRLTMRVASAAISADYPMRGVIFGPKRNDAPSVLEFYADAQLIATYLNPSEKDLDAALAEVRRGYVDIVLPRQAGSRK</sequence>
<comment type="caution">
    <text evidence="1">The sequence shown here is derived from an EMBL/GenBank/DDBJ whole genome shotgun (WGS) entry which is preliminary data.</text>
</comment>
<keyword evidence="2" id="KW-1185">Reference proteome</keyword>
<dbReference type="EMBL" id="JARESE010000065">
    <property type="protein sequence ID" value="MDE8653841.1"/>
    <property type="molecule type" value="Genomic_DNA"/>
</dbReference>